<comment type="caution">
    <text evidence="1">The sequence shown here is derived from an EMBL/GenBank/DDBJ whole genome shotgun (WGS) entry which is preliminary data.</text>
</comment>
<evidence type="ECO:0000313" key="2">
    <source>
        <dbReference type="Proteomes" id="UP001295794"/>
    </source>
</evidence>
<dbReference type="AlphaFoldDB" id="A0AAD2HYT0"/>
<dbReference type="EMBL" id="CAVNYO010000480">
    <property type="protein sequence ID" value="CAK5284638.1"/>
    <property type="molecule type" value="Genomic_DNA"/>
</dbReference>
<name>A0AAD2HYT0_9AGAR</name>
<dbReference type="Proteomes" id="UP001295794">
    <property type="component" value="Unassembled WGS sequence"/>
</dbReference>
<reference evidence="1" key="1">
    <citation type="submission" date="2023-11" db="EMBL/GenBank/DDBJ databases">
        <authorList>
            <person name="De Vega J J."/>
            <person name="De Vega J J."/>
        </authorList>
    </citation>
    <scope>NUCLEOTIDE SEQUENCE</scope>
</reference>
<gene>
    <name evidence="1" type="ORF">MYCIT1_LOCUS38009</name>
</gene>
<proteinExistence type="predicted"/>
<accession>A0AAD2HYT0</accession>
<evidence type="ECO:0008006" key="3">
    <source>
        <dbReference type="Google" id="ProtNLM"/>
    </source>
</evidence>
<protein>
    <recommendedName>
        <fullName evidence="3">F-box domain-containing protein</fullName>
    </recommendedName>
</protein>
<keyword evidence="2" id="KW-1185">Reference proteome</keyword>
<evidence type="ECO:0000313" key="1">
    <source>
        <dbReference type="EMBL" id="CAK5284638.1"/>
    </source>
</evidence>
<sequence>MTQPSPFGSQLGTNYVPTDDELTTLSAFLAGPRADLAALTSKAAELRLSLAALEAEQEGLSAYIDAHTALRSPMRRLPDDLVREIFLACLPDRRNSAMSAGDAPLLLGRVSSAWRALALTTPRLWTRLHVVHPVGDRVIHGRLDAYGRLPDSAAQEKVLRQQVEAKLRQRVLGLHEFLGRSGDCPLHLSLDVPQSSRQSPGTLVEELLRYAHRWHTIDFKLTAEGLARLLQLTEEDVPLLQTVRLNPQMTDASHQALMLTGAGGVNAGWNVPGALPPGLQAIAAVHPMVPHNFGAAALAHVPAPNLPFPPAGGPPFNALTIAAMNHHQMHQHALWQPPAETFSYNDWPKLRLVNGLQVTAFTITVDGLILQSMPFRWAQLTTLSVTTQILGQSRRMLDMAPPILRAYDGSTVLKMLAHCTQLRTLKMLIVDRAQLQEDVMPEVTLEHLSFLDLVITNVSPHVAPQVEHPLRLFSLLRTPKLKSFVVQLPSDQLAGPTPRAIPASLLDFLGRCTRLDGFDLRVDTLNRDRVRAVVYALPASLRKLSFVEDNRTGRFGLTGIYHTGVQHNPGNQWPRDLLTWLTLPRDSEEASSSSSSSLSPPLLPAIEVIDLKSVTLSPSPDDVEAFVVSRPALTRLSGRFGEPVTEYLPGRPEICARLSGGLVLALEYATDQVDARYIRNDDSVWRGLCDGSGDGATRGPAARS</sequence>
<organism evidence="1 2">
    <name type="scientific">Mycena citricolor</name>
    <dbReference type="NCBI Taxonomy" id="2018698"/>
    <lineage>
        <taxon>Eukaryota</taxon>
        <taxon>Fungi</taxon>
        <taxon>Dikarya</taxon>
        <taxon>Basidiomycota</taxon>
        <taxon>Agaricomycotina</taxon>
        <taxon>Agaricomycetes</taxon>
        <taxon>Agaricomycetidae</taxon>
        <taxon>Agaricales</taxon>
        <taxon>Marasmiineae</taxon>
        <taxon>Mycenaceae</taxon>
        <taxon>Mycena</taxon>
    </lineage>
</organism>